<evidence type="ECO:0000256" key="7">
    <source>
        <dbReference type="PROSITE-ProRule" id="PRU00023"/>
    </source>
</evidence>
<accession>A0A059CFH5</accession>
<sequence>MVRVFIDRAKAIHQPDEYKELLRISNSDEDTLLHSAIRGHCKGVVELLIEEDPHLCDIVNAAGESPLYLAIHRRFQDIIEPILCASSSPSSRKGPNGLTALNAAGLLPLSSCKKILEKIPELIREKDECRGWTPLHYVAHFGKVDAVQLLLQHDTSVAYELDREGNSALHIAAFQGHIEVIDKLVTSHPDAWDIINFKRQTALHAAVLGGDVKVVKYILEMPNLKNIINEKDIHGNTALHLSVNLRKYKSTLILARDKKVDRFATNKNDLTALDIIHANDKNNLSRLRAIHALHGSHGFPTIQHWAEGEIKKRLDKQHFEDQPAASPTTGSDSSLKSFIELELLVAALIATATFAAAFTMPGGYSNDGPNQGMATLAGRRSCKGKFHPQRRKLHLHCDVGDGASLCVWYVCSVDQNHWARNRSLGYMWMSRDLLPHRCFLGPRPLSYIALGRSR</sequence>
<dbReference type="Pfam" id="PF13962">
    <property type="entry name" value="PGG"/>
    <property type="match status" value="1"/>
</dbReference>
<feature type="repeat" description="ANK" evidence="7">
    <location>
        <begin position="164"/>
        <end position="185"/>
    </location>
</feature>
<evidence type="ECO:0000256" key="1">
    <source>
        <dbReference type="ARBA" id="ARBA00004141"/>
    </source>
</evidence>
<evidence type="ECO:0000313" key="9">
    <source>
        <dbReference type="EMBL" id="KCW76911.1"/>
    </source>
</evidence>
<keyword evidence="2" id="KW-0812">Transmembrane</keyword>
<keyword evidence="6" id="KW-0472">Membrane</keyword>
<dbReference type="EMBL" id="KK198756">
    <property type="protein sequence ID" value="KCW76911.1"/>
    <property type="molecule type" value="Genomic_DNA"/>
</dbReference>
<gene>
    <name evidence="9" type="ORF">EUGRSUZ_D01258</name>
</gene>
<dbReference type="Pfam" id="PF12796">
    <property type="entry name" value="Ank_2"/>
    <property type="match status" value="2"/>
</dbReference>
<dbReference type="STRING" id="71139.A0A059CFH5"/>
<dbReference type="InterPro" id="IPR002110">
    <property type="entry name" value="Ankyrin_rpt"/>
</dbReference>
<dbReference type="InterPro" id="IPR026961">
    <property type="entry name" value="PGG_dom"/>
</dbReference>
<dbReference type="GO" id="GO:0005886">
    <property type="term" value="C:plasma membrane"/>
    <property type="evidence" value="ECO:0000318"/>
    <property type="project" value="GO_Central"/>
</dbReference>
<dbReference type="eggNOG" id="KOG0504">
    <property type="taxonomic scope" value="Eukaryota"/>
</dbReference>
<dbReference type="AlphaFoldDB" id="A0A059CFH5"/>
<keyword evidence="5 7" id="KW-0040">ANK repeat</keyword>
<protein>
    <recommendedName>
        <fullName evidence="8">PGG domain-containing protein</fullName>
    </recommendedName>
</protein>
<evidence type="ECO:0000256" key="2">
    <source>
        <dbReference type="ARBA" id="ARBA00022692"/>
    </source>
</evidence>
<feature type="domain" description="PGG" evidence="8">
    <location>
        <begin position="335"/>
        <end position="379"/>
    </location>
</feature>
<evidence type="ECO:0000256" key="6">
    <source>
        <dbReference type="ARBA" id="ARBA00023136"/>
    </source>
</evidence>
<dbReference type="SUPFAM" id="SSF48403">
    <property type="entry name" value="Ankyrin repeat"/>
    <property type="match status" value="1"/>
</dbReference>
<keyword evidence="4" id="KW-1133">Transmembrane helix</keyword>
<evidence type="ECO:0000259" key="8">
    <source>
        <dbReference type="Pfam" id="PF13962"/>
    </source>
</evidence>
<dbReference type="Gramene" id="KCW76911">
    <property type="protein sequence ID" value="KCW76911"/>
    <property type="gene ID" value="EUGRSUZ_D01258"/>
</dbReference>
<name>A0A059CFH5_EUCGR</name>
<evidence type="ECO:0000256" key="3">
    <source>
        <dbReference type="ARBA" id="ARBA00022737"/>
    </source>
</evidence>
<reference evidence="9" key="1">
    <citation type="submission" date="2013-07" db="EMBL/GenBank/DDBJ databases">
        <title>The genome of Eucalyptus grandis.</title>
        <authorList>
            <person name="Schmutz J."/>
            <person name="Hayes R."/>
            <person name="Myburg A."/>
            <person name="Tuskan G."/>
            <person name="Grattapaglia D."/>
            <person name="Rokhsar D.S."/>
        </authorList>
    </citation>
    <scope>NUCLEOTIDE SEQUENCE</scope>
    <source>
        <tissue evidence="9">Leaf extractions</tissue>
    </source>
</reference>
<dbReference type="InParanoid" id="A0A059CFH5"/>
<organism evidence="9">
    <name type="scientific">Eucalyptus grandis</name>
    <name type="common">Flooded gum</name>
    <dbReference type="NCBI Taxonomy" id="71139"/>
    <lineage>
        <taxon>Eukaryota</taxon>
        <taxon>Viridiplantae</taxon>
        <taxon>Streptophyta</taxon>
        <taxon>Embryophyta</taxon>
        <taxon>Tracheophyta</taxon>
        <taxon>Spermatophyta</taxon>
        <taxon>Magnoliopsida</taxon>
        <taxon>eudicotyledons</taxon>
        <taxon>Gunneridae</taxon>
        <taxon>Pentapetalae</taxon>
        <taxon>rosids</taxon>
        <taxon>malvids</taxon>
        <taxon>Myrtales</taxon>
        <taxon>Myrtaceae</taxon>
        <taxon>Myrtoideae</taxon>
        <taxon>Eucalypteae</taxon>
        <taxon>Eucalyptus</taxon>
    </lineage>
</organism>
<dbReference type="Gene3D" id="1.25.40.20">
    <property type="entry name" value="Ankyrin repeat-containing domain"/>
    <property type="match status" value="2"/>
</dbReference>
<dbReference type="InterPro" id="IPR036770">
    <property type="entry name" value="Ankyrin_rpt-contain_sf"/>
</dbReference>
<evidence type="ECO:0000256" key="5">
    <source>
        <dbReference type="ARBA" id="ARBA00023043"/>
    </source>
</evidence>
<dbReference type="PANTHER" id="PTHR24186:SF50">
    <property type="entry name" value="ANKYRIN REPEAT-CONTAINING PROTEIN ITN1-LIKE ISOFORM X1"/>
    <property type="match status" value="1"/>
</dbReference>
<dbReference type="PROSITE" id="PS50297">
    <property type="entry name" value="ANK_REP_REGION"/>
    <property type="match status" value="2"/>
</dbReference>
<dbReference type="PANTHER" id="PTHR24186">
    <property type="entry name" value="PROTEIN PHOSPHATASE 1 REGULATORY SUBUNIT"/>
    <property type="match status" value="1"/>
</dbReference>
<dbReference type="PROSITE" id="PS50088">
    <property type="entry name" value="ANK_REPEAT"/>
    <property type="match status" value="2"/>
</dbReference>
<comment type="subcellular location">
    <subcellularLocation>
        <location evidence="1">Membrane</location>
        <topology evidence="1">Multi-pass membrane protein</topology>
    </subcellularLocation>
</comment>
<dbReference type="SMART" id="SM00248">
    <property type="entry name" value="ANK"/>
    <property type="match status" value="6"/>
</dbReference>
<proteinExistence type="predicted"/>
<feature type="repeat" description="ANK" evidence="7">
    <location>
        <begin position="130"/>
        <end position="162"/>
    </location>
</feature>
<keyword evidence="3" id="KW-0677">Repeat</keyword>
<evidence type="ECO:0000256" key="4">
    <source>
        <dbReference type="ARBA" id="ARBA00022989"/>
    </source>
</evidence>